<accession>A0A2P4XYU3</accession>
<dbReference type="GO" id="GO:0006397">
    <property type="term" value="P:mRNA processing"/>
    <property type="evidence" value="ECO:0007669"/>
    <property type="project" value="UniProtKB-KW"/>
</dbReference>
<organism evidence="8 9">
    <name type="scientific">Phytophthora palmivora</name>
    <dbReference type="NCBI Taxonomy" id="4796"/>
    <lineage>
        <taxon>Eukaryota</taxon>
        <taxon>Sar</taxon>
        <taxon>Stramenopiles</taxon>
        <taxon>Oomycota</taxon>
        <taxon>Peronosporomycetes</taxon>
        <taxon>Peronosporales</taxon>
        <taxon>Peronosporaceae</taxon>
        <taxon>Phytophthora</taxon>
    </lineage>
</organism>
<evidence type="ECO:0000256" key="3">
    <source>
        <dbReference type="ARBA" id="ARBA00022737"/>
    </source>
</evidence>
<keyword evidence="2" id="KW-0507">mRNA processing</keyword>
<feature type="compositionally biased region" description="Low complexity" evidence="6">
    <location>
        <begin position="9"/>
        <end position="18"/>
    </location>
</feature>
<evidence type="ECO:0000256" key="5">
    <source>
        <dbReference type="ARBA" id="ARBA00023242"/>
    </source>
</evidence>
<evidence type="ECO:0000256" key="2">
    <source>
        <dbReference type="ARBA" id="ARBA00022664"/>
    </source>
</evidence>
<comment type="subcellular location">
    <subcellularLocation>
        <location evidence="1">Nucleus</location>
    </subcellularLocation>
</comment>
<dbReference type="GO" id="GO:0005634">
    <property type="term" value="C:nucleus"/>
    <property type="evidence" value="ECO:0007669"/>
    <property type="project" value="UniProtKB-SubCell"/>
</dbReference>
<dbReference type="PANTHER" id="PTHR17204:SF25">
    <property type="entry name" value="RRM DOMAIN-CONTAINING PROTEIN"/>
    <property type="match status" value="1"/>
</dbReference>
<dbReference type="OrthoDB" id="360390at2759"/>
<proteinExistence type="predicted"/>
<evidence type="ECO:0000256" key="1">
    <source>
        <dbReference type="ARBA" id="ARBA00004123"/>
    </source>
</evidence>
<dbReference type="Gene3D" id="1.25.40.10">
    <property type="entry name" value="Tetratricopeptide repeat domain"/>
    <property type="match status" value="2"/>
</dbReference>
<sequence>MAREDASLGDDSSSSGFSSDEDMADVSDLPSTASFTPSVHVEVLDEDEETPPKSTSTIPQTVPEASTALPNVLQCCQDVVNPILQTLKPLDVQYEQFTTAIGHVTWHWPSSETITDAVELENALQAYHSLRAELYKTFQRAFPLTEDMYMQWISDAEARGDAVVELQQIFELSHEDYWSVPLTLQYLRFLKDNGDEQELERVMNNAQMTVGVHFARGHEIWALCRELTAEKFDEIDDAELQKERAIRELYCKQMQLPLDQNDLVMSEFRAWDAYNTRDADASGKFEEAARQQSKIFAPLMKKLRGFESRINAVPCTEETATPEQAWMQYLNFVKHRVAPLMPSDKDSTSEKGKQLVVCLYERAMSVMCLSPTLWANYLDYLEPEQDNAITFTEKDSKKLAKY</sequence>
<reference evidence="8 9" key="1">
    <citation type="journal article" date="2017" name="Genome Biol. Evol.">
        <title>Phytophthora megakarya and P. palmivora, closely related causal agents of cacao black pod rot, underwent increases in genome sizes and gene numbers by different mechanisms.</title>
        <authorList>
            <person name="Ali S.S."/>
            <person name="Shao J."/>
            <person name="Lary D.J."/>
            <person name="Kronmiller B."/>
            <person name="Shen D."/>
            <person name="Strem M.D."/>
            <person name="Amoako-Attah I."/>
            <person name="Akrofi A.Y."/>
            <person name="Begoude B.A."/>
            <person name="Ten Hoopen G.M."/>
            <person name="Coulibaly K."/>
            <person name="Kebe B.I."/>
            <person name="Melnick R.L."/>
            <person name="Guiltinan M.J."/>
            <person name="Tyler B.M."/>
            <person name="Meinhardt L.W."/>
            <person name="Bailey B.A."/>
        </authorList>
    </citation>
    <scope>NUCLEOTIDE SEQUENCE [LARGE SCALE GENOMIC DNA]</scope>
    <source>
        <strain evidence="9">sbr112.9</strain>
    </source>
</reference>
<keyword evidence="3" id="KW-0677">Repeat</keyword>
<evidence type="ECO:0000313" key="8">
    <source>
        <dbReference type="EMBL" id="POM70708.1"/>
    </source>
</evidence>
<dbReference type="Pfam" id="PF05843">
    <property type="entry name" value="Suf"/>
    <property type="match status" value="1"/>
</dbReference>
<evidence type="ECO:0000256" key="6">
    <source>
        <dbReference type="SAM" id="MobiDB-lite"/>
    </source>
</evidence>
<dbReference type="InterPro" id="IPR011990">
    <property type="entry name" value="TPR-like_helical_dom_sf"/>
</dbReference>
<feature type="region of interest" description="Disordered" evidence="6">
    <location>
        <begin position="1"/>
        <end position="60"/>
    </location>
</feature>
<dbReference type="PANTHER" id="PTHR17204">
    <property type="entry name" value="PRE-MRNA PROCESSING PROTEIN PRP39-RELATED"/>
    <property type="match status" value="1"/>
</dbReference>
<dbReference type="AlphaFoldDB" id="A0A2P4XYU3"/>
<gene>
    <name evidence="8" type="ORF">PHPALM_12816</name>
</gene>
<keyword evidence="5" id="KW-0539">Nucleus</keyword>
<keyword evidence="9" id="KW-1185">Reference proteome</keyword>
<dbReference type="InterPro" id="IPR008847">
    <property type="entry name" value="Suf"/>
</dbReference>
<feature type="domain" description="Suppressor of forked" evidence="7">
    <location>
        <begin position="132"/>
        <end position="387"/>
    </location>
</feature>
<evidence type="ECO:0000313" key="9">
    <source>
        <dbReference type="Proteomes" id="UP000237271"/>
    </source>
</evidence>
<dbReference type="SUPFAM" id="SSF48452">
    <property type="entry name" value="TPR-like"/>
    <property type="match status" value="1"/>
</dbReference>
<protein>
    <submittedName>
        <fullName evidence="8">RNA-binding protein Prp24 (Predicted)</fullName>
    </submittedName>
</protein>
<evidence type="ECO:0000256" key="4">
    <source>
        <dbReference type="ARBA" id="ARBA00023187"/>
    </source>
</evidence>
<keyword evidence="4" id="KW-0508">mRNA splicing</keyword>
<name>A0A2P4XYU3_9STRA</name>
<dbReference type="EMBL" id="NCKW01006833">
    <property type="protein sequence ID" value="POM70708.1"/>
    <property type="molecule type" value="Genomic_DNA"/>
</dbReference>
<dbReference type="Proteomes" id="UP000237271">
    <property type="component" value="Unassembled WGS sequence"/>
</dbReference>
<dbReference type="GO" id="GO:0008380">
    <property type="term" value="P:RNA splicing"/>
    <property type="evidence" value="ECO:0007669"/>
    <property type="project" value="UniProtKB-KW"/>
</dbReference>
<comment type="caution">
    <text evidence="8">The sequence shown here is derived from an EMBL/GenBank/DDBJ whole genome shotgun (WGS) entry which is preliminary data.</text>
</comment>
<evidence type="ECO:0000259" key="7">
    <source>
        <dbReference type="Pfam" id="PF05843"/>
    </source>
</evidence>